<feature type="region of interest" description="Disordered" evidence="1">
    <location>
        <begin position="1"/>
        <end position="37"/>
    </location>
</feature>
<proteinExistence type="predicted"/>
<dbReference type="Proteomes" id="UP001163046">
    <property type="component" value="Unassembled WGS sequence"/>
</dbReference>
<sequence length="104" mass="12015">MDRFVTKSFESVHTPPRAEKSSNKLKRKTKFDEKQYEAEKRRRAFQPSWLELQQQLLQPHPLGSQSRSLLVSAQSATISETPANFDLTCMWWTSASKSADEEIV</sequence>
<dbReference type="EMBL" id="MU827168">
    <property type="protein sequence ID" value="KAJ7367446.1"/>
    <property type="molecule type" value="Genomic_DNA"/>
</dbReference>
<comment type="caution">
    <text evidence="2">The sequence shown here is derived from an EMBL/GenBank/DDBJ whole genome shotgun (WGS) entry which is preliminary data.</text>
</comment>
<name>A0A9W9YTJ3_9CNID</name>
<gene>
    <name evidence="2" type="ORF">OS493_040323</name>
</gene>
<evidence type="ECO:0000313" key="2">
    <source>
        <dbReference type="EMBL" id="KAJ7367446.1"/>
    </source>
</evidence>
<dbReference type="AlphaFoldDB" id="A0A9W9YTJ3"/>
<organism evidence="2 3">
    <name type="scientific">Desmophyllum pertusum</name>
    <dbReference type="NCBI Taxonomy" id="174260"/>
    <lineage>
        <taxon>Eukaryota</taxon>
        <taxon>Metazoa</taxon>
        <taxon>Cnidaria</taxon>
        <taxon>Anthozoa</taxon>
        <taxon>Hexacorallia</taxon>
        <taxon>Scleractinia</taxon>
        <taxon>Caryophylliina</taxon>
        <taxon>Caryophylliidae</taxon>
        <taxon>Desmophyllum</taxon>
    </lineage>
</organism>
<reference evidence="2" key="1">
    <citation type="submission" date="2023-01" db="EMBL/GenBank/DDBJ databases">
        <title>Genome assembly of the deep-sea coral Lophelia pertusa.</title>
        <authorList>
            <person name="Herrera S."/>
            <person name="Cordes E."/>
        </authorList>
    </citation>
    <scope>NUCLEOTIDE SEQUENCE</scope>
    <source>
        <strain evidence="2">USNM1676648</strain>
        <tissue evidence="2">Polyp</tissue>
    </source>
</reference>
<evidence type="ECO:0000313" key="3">
    <source>
        <dbReference type="Proteomes" id="UP001163046"/>
    </source>
</evidence>
<keyword evidence="3" id="KW-1185">Reference proteome</keyword>
<protein>
    <submittedName>
        <fullName evidence="2">Uncharacterized protein</fullName>
    </submittedName>
</protein>
<evidence type="ECO:0000256" key="1">
    <source>
        <dbReference type="SAM" id="MobiDB-lite"/>
    </source>
</evidence>
<accession>A0A9W9YTJ3</accession>